<dbReference type="AlphaFoldDB" id="A0A3B0YDZ1"/>
<protein>
    <submittedName>
        <fullName evidence="2">Uncharacterized protein</fullName>
    </submittedName>
</protein>
<keyword evidence="1" id="KW-1133">Transmembrane helix</keyword>
<evidence type="ECO:0000313" key="2">
    <source>
        <dbReference type="EMBL" id="VAW72389.1"/>
    </source>
</evidence>
<organism evidence="2">
    <name type="scientific">hydrothermal vent metagenome</name>
    <dbReference type="NCBI Taxonomy" id="652676"/>
    <lineage>
        <taxon>unclassified sequences</taxon>
        <taxon>metagenomes</taxon>
        <taxon>ecological metagenomes</taxon>
    </lineage>
</organism>
<keyword evidence="1" id="KW-0472">Membrane</keyword>
<name>A0A3B0YDZ1_9ZZZZ</name>
<proteinExistence type="predicted"/>
<feature type="transmembrane region" description="Helical" evidence="1">
    <location>
        <begin position="655"/>
        <end position="675"/>
    </location>
</feature>
<keyword evidence="1" id="KW-0812">Transmembrane</keyword>
<evidence type="ECO:0000256" key="1">
    <source>
        <dbReference type="SAM" id="Phobius"/>
    </source>
</evidence>
<dbReference type="EMBL" id="UOFM01000015">
    <property type="protein sequence ID" value="VAW72389.1"/>
    <property type="molecule type" value="Genomic_DNA"/>
</dbReference>
<sequence length="685" mass="73142">MTKTPASLTALACLCLTSQATLAVPVYSLQTLGFYDAENTRYDGYQESRLFQTNTNGYATGMSRRYGSRNVGNIGRASWIYNGTDTIRTGLTGSGFTGADNRQYSDTYKLNNAGMAAGISFMYASTGTSSYGSAAWLFDGSSTIRVGLVDLEHQASGGQNTRVADLNGAGFVVGTSIRRPGSRFAPKSGQSAWLYDGNSTLKIGLIDVEHTGITSPNSSRDYKFSEVAKLNNAGQAIGRSMRLNGSIPGDATGYSAWLYSGGTTTKTGFTGVQYTRDDDYKNSQALFLNDAGQVVGYSDRFTGSNSIGRNAWSYKNGTTSTIGLTGATYTRDDGYQYSLISRLNQKGTAVGSSWRYSGSNSLGYSAWYYNGSSTTEIGLTGAPYTNTAGGKNNSVNLLNEVGQAAGMSNRFDGTLVGQSAWYFGGKGGAIEIGLYNPEHTSQEGKKWNVPYKINETGQVLGYANRYYGTSGSADQTLGRSVWLYGANTTTKIGLTGATYTRNDGYTYNFSDTLNDAGQVAGYAERYAGTNSNLGQTVWFYDAATGMTYFNDFSVRSSDGYAFSTAEYLGEDGLMLGYYELFDSGSSLLGNRAFAFTTEDGFFDLGQQVTGDLTSFNWESLAQTFSADLSGNIFGTGKLVGMNGQAVYLASPTSAVPVPAAVWLFGSGLLGLLGFAKRKGGRHYDA</sequence>
<gene>
    <name evidence="2" type="ORF">MNBD_GAMMA14-2744</name>
</gene>
<accession>A0A3B0YDZ1</accession>
<reference evidence="2" key="1">
    <citation type="submission" date="2018-06" db="EMBL/GenBank/DDBJ databases">
        <authorList>
            <person name="Zhirakovskaya E."/>
        </authorList>
    </citation>
    <scope>NUCLEOTIDE SEQUENCE</scope>
</reference>